<dbReference type="SUPFAM" id="SSF52113">
    <property type="entry name" value="BRCT domain"/>
    <property type="match status" value="2"/>
</dbReference>
<dbReference type="InterPro" id="IPR036420">
    <property type="entry name" value="BRCT_dom_sf"/>
</dbReference>
<feature type="compositionally biased region" description="Basic residues" evidence="1">
    <location>
        <begin position="334"/>
        <end position="344"/>
    </location>
</feature>
<feature type="domain" description="BRCT" evidence="2">
    <location>
        <begin position="498"/>
        <end position="584"/>
    </location>
</feature>
<dbReference type="AlphaFoldDB" id="A0A0A1U1T4"/>
<dbReference type="PROSITE" id="PS50172">
    <property type="entry name" value="BRCT"/>
    <property type="match status" value="1"/>
</dbReference>
<dbReference type="EMBL" id="KB206772">
    <property type="protein sequence ID" value="ELP87998.1"/>
    <property type="molecule type" value="Genomic_DNA"/>
</dbReference>
<dbReference type="Gene3D" id="2.130.10.10">
    <property type="entry name" value="YVTN repeat-like/Quinoprotein amine dehydrogenase"/>
    <property type="match status" value="1"/>
</dbReference>
<dbReference type="OrthoDB" id="2384350at2759"/>
<proteinExistence type="predicted"/>
<dbReference type="InterPro" id="IPR015943">
    <property type="entry name" value="WD40/YVTN_repeat-like_dom_sf"/>
</dbReference>
<dbReference type="SUPFAM" id="SSF50978">
    <property type="entry name" value="WD40 repeat-like"/>
    <property type="match status" value="1"/>
</dbReference>
<dbReference type="Proteomes" id="UP000014680">
    <property type="component" value="Unassembled WGS sequence"/>
</dbReference>
<reference evidence="3 4" key="1">
    <citation type="submission" date="2012-10" db="EMBL/GenBank/DDBJ databases">
        <authorList>
            <person name="Zafar N."/>
            <person name="Inman J."/>
            <person name="Hall N."/>
            <person name="Lorenzi H."/>
            <person name="Caler E."/>
        </authorList>
    </citation>
    <scope>NUCLEOTIDE SEQUENCE [LARGE SCALE GENOMIC DNA]</scope>
    <source>
        <strain evidence="3 4">IP1</strain>
    </source>
</reference>
<dbReference type="RefSeq" id="XP_004254769.1">
    <property type="nucleotide sequence ID" value="XM_004254721.1"/>
</dbReference>
<organism evidence="3 4">
    <name type="scientific">Entamoeba invadens IP1</name>
    <dbReference type="NCBI Taxonomy" id="370355"/>
    <lineage>
        <taxon>Eukaryota</taxon>
        <taxon>Amoebozoa</taxon>
        <taxon>Evosea</taxon>
        <taxon>Archamoebae</taxon>
        <taxon>Mastigamoebida</taxon>
        <taxon>Entamoebidae</taxon>
        <taxon>Entamoeba</taxon>
    </lineage>
</organism>
<accession>A0A0A1U1T4</accession>
<gene>
    <name evidence="3" type="ORF">EIN_419270</name>
</gene>
<sequence>MSEWYPELQTLNLFAAPIFTIEYPIVNICAKSPNDYVAVTNDGKFVSKTPKVQHEPQGLKEPVVSSFLFKDDFYVSTNTKLFKIGKNNTTTEVLTFPENLIAVGASDEHIMVSFKDSVKIYSKEYNEEKTLKIPNVIDFACSEDTLGFLCKQGAEFVDSKTFVNRAKRYFSGGYLKVLDDYTAIAISQDSQYVALGNVKGCVTVLTKGEEQYTYYVHCDSTIKTSERVVRLGFAPNGNLISVSEKGTAVIVDPKAKELKQEFKTILKYETIDETQLEKVLCSNLTKDRNCLFAYQKDGKSFIYTVYWNFGGYCPAFSHGGTWGSGVPLKLVRASKKRARKSKKAKKEDEEVEKVPKKRVVRKRLSKKVLKRSDDEIEKEDGTESDEEKPKRKTRKREPVEIKKGSSGVYVKITGGSPSEEENLKNEIHKNGLFTVSSIGGKYDIVVTFHERRTSEVIEGIVQGKQVVGAEWVKASHKLKKVEKCAKYEIDKFSGAGHVDETLFDGKVICVFGETKVPNQIIERWITMLGGEVTLRPKNAHYVVAGETFMKCDATRRTLGFCVKEEWLYDSICKMTLVDVCEYLVDGIKKENREKIAKGEVGDKDVDMSLAKNRRKAIRSESAK</sequence>
<evidence type="ECO:0000313" key="3">
    <source>
        <dbReference type="EMBL" id="ELP87998.1"/>
    </source>
</evidence>
<dbReference type="SMART" id="SM00292">
    <property type="entry name" value="BRCT"/>
    <property type="match status" value="2"/>
</dbReference>
<feature type="compositionally biased region" description="Basic and acidic residues" evidence="1">
    <location>
        <begin position="345"/>
        <end position="354"/>
    </location>
</feature>
<dbReference type="Pfam" id="PF00533">
    <property type="entry name" value="BRCT"/>
    <property type="match status" value="1"/>
</dbReference>
<feature type="region of interest" description="Disordered" evidence="1">
    <location>
        <begin position="371"/>
        <end position="400"/>
    </location>
</feature>
<evidence type="ECO:0000259" key="2">
    <source>
        <dbReference type="PROSITE" id="PS50172"/>
    </source>
</evidence>
<dbReference type="Gene3D" id="3.40.50.10190">
    <property type="entry name" value="BRCT domain"/>
    <property type="match status" value="2"/>
</dbReference>
<evidence type="ECO:0000313" key="4">
    <source>
        <dbReference type="Proteomes" id="UP000014680"/>
    </source>
</evidence>
<dbReference type="GeneID" id="14886979"/>
<feature type="region of interest" description="Disordered" evidence="1">
    <location>
        <begin position="334"/>
        <end position="356"/>
    </location>
</feature>
<dbReference type="VEuPathDB" id="AmoebaDB:EIN_419270"/>
<protein>
    <recommendedName>
        <fullName evidence="2">BRCT domain-containing protein</fullName>
    </recommendedName>
</protein>
<evidence type="ECO:0000256" key="1">
    <source>
        <dbReference type="SAM" id="MobiDB-lite"/>
    </source>
</evidence>
<dbReference type="InterPro" id="IPR036322">
    <property type="entry name" value="WD40_repeat_dom_sf"/>
</dbReference>
<dbReference type="InterPro" id="IPR001357">
    <property type="entry name" value="BRCT_dom"/>
</dbReference>
<dbReference type="KEGG" id="eiv:EIN_419270"/>
<name>A0A0A1U1T4_ENTIV</name>
<keyword evidence="4" id="KW-1185">Reference proteome</keyword>
<feature type="compositionally biased region" description="Acidic residues" evidence="1">
    <location>
        <begin position="374"/>
        <end position="386"/>
    </location>
</feature>